<feature type="region of interest" description="Disordered" evidence="1">
    <location>
        <begin position="62"/>
        <end position="87"/>
    </location>
</feature>
<evidence type="ECO:0000313" key="2">
    <source>
        <dbReference type="EMBL" id="RFO97837.1"/>
    </source>
</evidence>
<protein>
    <submittedName>
        <fullName evidence="2">Uncharacterized protein</fullName>
    </submittedName>
</protein>
<organism evidence="2 3">
    <name type="scientific">Rhodoferax lacus</name>
    <dbReference type="NCBI Taxonomy" id="2184758"/>
    <lineage>
        <taxon>Bacteria</taxon>
        <taxon>Pseudomonadati</taxon>
        <taxon>Pseudomonadota</taxon>
        <taxon>Betaproteobacteria</taxon>
        <taxon>Burkholderiales</taxon>
        <taxon>Comamonadaceae</taxon>
        <taxon>Rhodoferax</taxon>
    </lineage>
</organism>
<feature type="compositionally biased region" description="Basic residues" evidence="1">
    <location>
        <begin position="66"/>
        <end position="80"/>
    </location>
</feature>
<proteinExistence type="predicted"/>
<evidence type="ECO:0000256" key="1">
    <source>
        <dbReference type="SAM" id="MobiDB-lite"/>
    </source>
</evidence>
<evidence type="ECO:0000313" key="3">
    <source>
        <dbReference type="Proteomes" id="UP000260665"/>
    </source>
</evidence>
<comment type="caution">
    <text evidence="2">The sequence shown here is derived from an EMBL/GenBank/DDBJ whole genome shotgun (WGS) entry which is preliminary data.</text>
</comment>
<reference evidence="2 3" key="1">
    <citation type="submission" date="2018-05" db="EMBL/GenBank/DDBJ databases">
        <title>Rhodoferax soyangensis sp.nov., isolated from an oligotrophic freshwater lake.</title>
        <authorList>
            <person name="Park M."/>
        </authorList>
    </citation>
    <scope>NUCLEOTIDE SEQUENCE [LARGE SCALE GENOMIC DNA]</scope>
    <source>
        <strain evidence="2 3">IMCC26218</strain>
    </source>
</reference>
<keyword evidence="3" id="KW-1185">Reference proteome</keyword>
<dbReference type="AlphaFoldDB" id="A0A3E1REP6"/>
<gene>
    <name evidence="2" type="ORF">DIC66_03655</name>
</gene>
<accession>A0A3E1REP6</accession>
<dbReference type="EMBL" id="QFZK01000002">
    <property type="protein sequence ID" value="RFO97837.1"/>
    <property type="molecule type" value="Genomic_DNA"/>
</dbReference>
<dbReference type="Proteomes" id="UP000260665">
    <property type="component" value="Unassembled WGS sequence"/>
</dbReference>
<sequence>MIANCYRALNHPPMRGWFTQKGQDMKKSIDSVVSITGVLYQVQIELSIASLGLLMGDYPQLFEHPHKPKKAPKQARRTRAKATQLPR</sequence>
<name>A0A3E1REP6_9BURK</name>